<accession>A0ABU1UHT2</accession>
<protein>
    <submittedName>
        <fullName evidence="1">Uncharacterized protein</fullName>
    </submittedName>
</protein>
<evidence type="ECO:0000313" key="2">
    <source>
        <dbReference type="Proteomes" id="UP001252243"/>
    </source>
</evidence>
<keyword evidence="2" id="KW-1185">Reference proteome</keyword>
<evidence type="ECO:0000313" key="1">
    <source>
        <dbReference type="EMBL" id="MDR7084733.1"/>
    </source>
</evidence>
<comment type="caution">
    <text evidence="1">The sequence shown here is derived from an EMBL/GenBank/DDBJ whole genome shotgun (WGS) entry which is preliminary data.</text>
</comment>
<organism evidence="1 2">
    <name type="scientific">Arthrobacter ginsengisoli</name>
    <dbReference type="NCBI Taxonomy" id="1356565"/>
    <lineage>
        <taxon>Bacteria</taxon>
        <taxon>Bacillati</taxon>
        <taxon>Actinomycetota</taxon>
        <taxon>Actinomycetes</taxon>
        <taxon>Micrococcales</taxon>
        <taxon>Micrococcaceae</taxon>
        <taxon>Arthrobacter</taxon>
    </lineage>
</organism>
<gene>
    <name evidence="1" type="ORF">J2X01_004049</name>
</gene>
<sequence length="49" mass="4849">MFGGGVVDGTADVRGAVAAALPTPGAGRCAGFNVITPDCPGFVWTVNVR</sequence>
<dbReference type="EMBL" id="JAVDVQ010000030">
    <property type="protein sequence ID" value="MDR7084733.1"/>
    <property type="molecule type" value="Genomic_DNA"/>
</dbReference>
<dbReference type="Proteomes" id="UP001252243">
    <property type="component" value="Unassembled WGS sequence"/>
</dbReference>
<name>A0ABU1UHT2_9MICC</name>
<reference evidence="1 2" key="1">
    <citation type="submission" date="2023-07" db="EMBL/GenBank/DDBJ databases">
        <title>Sorghum-associated microbial communities from plants grown in Nebraska, USA.</title>
        <authorList>
            <person name="Schachtman D."/>
        </authorList>
    </citation>
    <scope>NUCLEOTIDE SEQUENCE [LARGE SCALE GENOMIC DNA]</scope>
    <source>
        <strain evidence="1 2">BE167</strain>
    </source>
</reference>
<proteinExistence type="predicted"/>